<accession>A0A5D4QUW3</accession>
<protein>
    <submittedName>
        <fullName evidence="1">ATP-binding protein</fullName>
    </submittedName>
</protein>
<reference evidence="1 2" key="1">
    <citation type="submission" date="2019-08" db="EMBL/GenBank/DDBJ databases">
        <title>Bacillus genomes from the desert of Cuatro Cienegas, Coahuila.</title>
        <authorList>
            <person name="Olmedo-Alvarez G."/>
        </authorList>
    </citation>
    <scope>NUCLEOTIDE SEQUENCE [LARGE SCALE GENOMIC DNA]</scope>
    <source>
        <strain evidence="1 2">CH446_14T</strain>
    </source>
</reference>
<evidence type="ECO:0000313" key="1">
    <source>
        <dbReference type="EMBL" id="TYS42925.1"/>
    </source>
</evidence>
<dbReference type="EMBL" id="VTER01000015">
    <property type="protein sequence ID" value="TYS42925.1"/>
    <property type="molecule type" value="Genomic_DNA"/>
</dbReference>
<dbReference type="AlphaFoldDB" id="A0A5D4QUW3"/>
<sequence>MRDILYIPGGNGETLVISSDNSGGIGLKEADHVKVPYDTVAYFAFRTAVMENLSAGGAPFAAVLHNFAGDEHWNALAGGIEKGAQEAGIEGLTVTGSTESNFELLQSAVGLIVIGKKTGSPEGPLLYTGREKLAVIGLPLVGEEVLSKKEAIAPLSLFKEISRMDGIRTLPVGSKGILYELNQLFSNREFTGDEVSCKGVDLLKSGGPSCCFIASYSRELEQEILVKAGSFHHQLEIN</sequence>
<dbReference type="Proteomes" id="UP000322139">
    <property type="component" value="Unassembled WGS sequence"/>
</dbReference>
<name>A0A5D4QUW3_9BACI</name>
<proteinExistence type="predicted"/>
<comment type="caution">
    <text evidence="1">The sequence shown here is derived from an EMBL/GenBank/DDBJ whole genome shotgun (WGS) entry which is preliminary data.</text>
</comment>
<dbReference type="RefSeq" id="WP_148976820.1">
    <property type="nucleotide sequence ID" value="NZ_VTER01000015.1"/>
</dbReference>
<keyword evidence="1" id="KW-0547">Nucleotide-binding</keyword>
<evidence type="ECO:0000313" key="2">
    <source>
        <dbReference type="Proteomes" id="UP000322139"/>
    </source>
</evidence>
<dbReference type="GO" id="GO:0005524">
    <property type="term" value="F:ATP binding"/>
    <property type="evidence" value="ECO:0007669"/>
    <property type="project" value="UniProtKB-KW"/>
</dbReference>
<keyword evidence="1" id="KW-0067">ATP-binding</keyword>
<gene>
    <name evidence="1" type="ORF">FZD51_22680</name>
</gene>
<organism evidence="1 2">
    <name type="scientific">Bacillus infantis</name>
    <dbReference type="NCBI Taxonomy" id="324767"/>
    <lineage>
        <taxon>Bacteria</taxon>
        <taxon>Bacillati</taxon>
        <taxon>Bacillota</taxon>
        <taxon>Bacilli</taxon>
        <taxon>Bacillales</taxon>
        <taxon>Bacillaceae</taxon>
        <taxon>Bacillus</taxon>
    </lineage>
</organism>